<dbReference type="GO" id="GO:0006779">
    <property type="term" value="P:porphyrin-containing compound biosynthetic process"/>
    <property type="evidence" value="ECO:0007669"/>
    <property type="project" value="InterPro"/>
</dbReference>
<evidence type="ECO:0000313" key="2">
    <source>
        <dbReference type="EMBL" id="SVE42934.1"/>
    </source>
</evidence>
<reference evidence="2" key="1">
    <citation type="submission" date="2018-05" db="EMBL/GenBank/DDBJ databases">
        <authorList>
            <person name="Lanie J.A."/>
            <person name="Ng W.-L."/>
            <person name="Kazmierczak K.M."/>
            <person name="Andrzejewski T.M."/>
            <person name="Davidsen T.M."/>
            <person name="Wayne K.J."/>
            <person name="Tettelin H."/>
            <person name="Glass J.I."/>
            <person name="Rusch D."/>
            <person name="Podicherti R."/>
            <person name="Tsui H.-C.T."/>
            <person name="Winkler M.E."/>
        </authorList>
    </citation>
    <scope>NUCLEOTIDE SEQUENCE</scope>
</reference>
<dbReference type="Gene3D" id="3.20.20.210">
    <property type="match status" value="1"/>
</dbReference>
<sequence>MRQAGRYHSHYQKLKKSYTFEQLCKTPELAAEVACGPVKEFDL</sequence>
<protein>
    <recommendedName>
        <fullName evidence="1">Uroporphyrinogen decarboxylase (URO-D) domain-containing protein</fullName>
    </recommendedName>
</protein>
<feature type="non-terminal residue" evidence="2">
    <location>
        <position position="43"/>
    </location>
</feature>
<dbReference type="Pfam" id="PF01208">
    <property type="entry name" value="URO-D"/>
    <property type="match status" value="1"/>
</dbReference>
<dbReference type="InterPro" id="IPR038071">
    <property type="entry name" value="UROD/MetE-like_sf"/>
</dbReference>
<organism evidence="2">
    <name type="scientific">marine metagenome</name>
    <dbReference type="NCBI Taxonomy" id="408172"/>
    <lineage>
        <taxon>unclassified sequences</taxon>
        <taxon>metagenomes</taxon>
        <taxon>ecological metagenomes</taxon>
    </lineage>
</organism>
<dbReference type="AlphaFoldDB" id="A0A383DF20"/>
<gene>
    <name evidence="2" type="ORF">METZ01_LOCUS495788</name>
</gene>
<feature type="domain" description="Uroporphyrinogen decarboxylase (URO-D)" evidence="1">
    <location>
        <begin position="1"/>
        <end position="43"/>
    </location>
</feature>
<dbReference type="EMBL" id="UINC01216692">
    <property type="protein sequence ID" value="SVE42934.1"/>
    <property type="molecule type" value="Genomic_DNA"/>
</dbReference>
<evidence type="ECO:0000259" key="1">
    <source>
        <dbReference type="Pfam" id="PF01208"/>
    </source>
</evidence>
<accession>A0A383DF20</accession>
<dbReference type="GO" id="GO:0004853">
    <property type="term" value="F:uroporphyrinogen decarboxylase activity"/>
    <property type="evidence" value="ECO:0007669"/>
    <property type="project" value="InterPro"/>
</dbReference>
<dbReference type="SUPFAM" id="SSF51726">
    <property type="entry name" value="UROD/MetE-like"/>
    <property type="match status" value="1"/>
</dbReference>
<proteinExistence type="predicted"/>
<dbReference type="InterPro" id="IPR000257">
    <property type="entry name" value="Uroporphyrinogen_deCOase"/>
</dbReference>
<name>A0A383DF20_9ZZZZ</name>